<dbReference type="AlphaFoldDB" id="B9RKT2"/>
<accession>B9RKT2</accession>
<dbReference type="EMBL" id="EQ973784">
    <property type="protein sequence ID" value="EEF48280.1"/>
    <property type="molecule type" value="Genomic_DNA"/>
</dbReference>
<dbReference type="STRING" id="3988.B9RKT2"/>
<comment type="similarity">
    <text evidence="1 5">Belongs to the Frigida family.</text>
</comment>
<dbReference type="OMA" id="VEMWKEH"/>
<keyword evidence="4 5" id="KW-0287">Flowering</keyword>
<reference evidence="8" key="1">
    <citation type="journal article" date="2010" name="Nat. Biotechnol.">
        <title>Draft genome sequence of the oilseed species Ricinus communis.</title>
        <authorList>
            <person name="Chan A.P."/>
            <person name="Crabtree J."/>
            <person name="Zhao Q."/>
            <person name="Lorenzi H."/>
            <person name="Orvis J."/>
            <person name="Puiu D."/>
            <person name="Melake-Berhan A."/>
            <person name="Jones K.M."/>
            <person name="Redman J."/>
            <person name="Chen G."/>
            <person name="Cahoon E.B."/>
            <person name="Gedil M."/>
            <person name="Stanke M."/>
            <person name="Haas B.J."/>
            <person name="Wortman J.R."/>
            <person name="Fraser-Liggett C.M."/>
            <person name="Ravel J."/>
            <person name="Rabinowicz P.D."/>
        </authorList>
    </citation>
    <scope>NUCLEOTIDE SEQUENCE [LARGE SCALE GENOMIC DNA]</scope>
    <source>
        <strain evidence="8">cv. Hale</strain>
    </source>
</reference>
<protein>
    <recommendedName>
        <fullName evidence="5">FRIGIDA-like protein</fullName>
    </recommendedName>
</protein>
<dbReference type="eggNOG" id="ENOG502QQX8">
    <property type="taxonomic scope" value="Eukaryota"/>
</dbReference>
<feature type="region of interest" description="Disordered" evidence="6">
    <location>
        <begin position="394"/>
        <end position="459"/>
    </location>
</feature>
<organism evidence="7 8">
    <name type="scientific">Ricinus communis</name>
    <name type="common">Castor bean</name>
    <dbReference type="NCBI Taxonomy" id="3988"/>
    <lineage>
        <taxon>Eukaryota</taxon>
        <taxon>Viridiplantae</taxon>
        <taxon>Streptophyta</taxon>
        <taxon>Embryophyta</taxon>
        <taxon>Tracheophyta</taxon>
        <taxon>Spermatophyta</taxon>
        <taxon>Magnoliopsida</taxon>
        <taxon>eudicotyledons</taxon>
        <taxon>Gunneridae</taxon>
        <taxon>Pentapetalae</taxon>
        <taxon>rosids</taxon>
        <taxon>fabids</taxon>
        <taxon>Malpighiales</taxon>
        <taxon>Euphorbiaceae</taxon>
        <taxon>Acalyphoideae</taxon>
        <taxon>Acalypheae</taxon>
        <taxon>Ricinus</taxon>
    </lineage>
</organism>
<evidence type="ECO:0000313" key="8">
    <source>
        <dbReference type="Proteomes" id="UP000008311"/>
    </source>
</evidence>
<evidence type="ECO:0000256" key="2">
    <source>
        <dbReference type="ARBA" id="ARBA00022473"/>
    </source>
</evidence>
<dbReference type="GO" id="GO:0009908">
    <property type="term" value="P:flower development"/>
    <property type="evidence" value="ECO:0007669"/>
    <property type="project" value="UniProtKB-KW"/>
</dbReference>
<feature type="compositionally biased region" description="Low complexity" evidence="6">
    <location>
        <begin position="404"/>
        <end position="413"/>
    </location>
</feature>
<dbReference type="InParanoid" id="B9RKT2"/>
<evidence type="ECO:0000313" key="7">
    <source>
        <dbReference type="EMBL" id="EEF48280.1"/>
    </source>
</evidence>
<proteinExistence type="inferred from homology"/>
<dbReference type="KEGG" id="rcu:8284817"/>
<keyword evidence="3 5" id="KW-0221">Differentiation</keyword>
<evidence type="ECO:0000256" key="4">
    <source>
        <dbReference type="ARBA" id="ARBA00023089"/>
    </source>
</evidence>
<name>B9RKT2_RICCO</name>
<dbReference type="PANTHER" id="PTHR31791">
    <property type="entry name" value="FRIGIDA-LIKE PROTEIN 3-RELATED"/>
    <property type="match status" value="1"/>
</dbReference>
<dbReference type="Pfam" id="PF07899">
    <property type="entry name" value="Frigida"/>
    <property type="match status" value="1"/>
</dbReference>
<evidence type="ECO:0000256" key="1">
    <source>
        <dbReference type="ARBA" id="ARBA00008956"/>
    </source>
</evidence>
<evidence type="ECO:0000256" key="3">
    <source>
        <dbReference type="ARBA" id="ARBA00022782"/>
    </source>
</evidence>
<dbReference type="InterPro" id="IPR012474">
    <property type="entry name" value="Frigida"/>
</dbReference>
<sequence length="547" mass="59460">MAIDLAINTDRTQKFIEDLEAQKTILSSCTQLFTTLTSHFTSLQQSLTVKSQSLDSKFQSLQSNSNQTLESLSHRETSIPERESAAAAKIEEQKVKALAEFEKSQKYDNLSDYLKSISRKMDASGLLKFVISKRKESVSLRAEISPAIMEAVDPAMLILDAVDEFVNSKIEKVGVTDKRWACGMLVQVLFPEMSSGCFGGKCKGPKFSRSAVERAGKILERWKGMEEKVNGEEGGGGSSGVVGPAEAVMFLQMVVVFGLKARFDEEYLRKLVMENATRRDMAKLAVAVGFGEKMEGMIDELVKNGKEVEAVYFASESVLTEKFPPVSLLKSYIKNSKKITATILKNGNFSAAATDESNTVELSSIKAVINCVEDHKLESEFSLDSLRKRVTRLEKTKAERKKSSAAAAAAAKSQNKRGPSASGGRDPRAPTFRPGKAAKFSNAYSPFGRRNPAPVTQHSPAARYSGPYNYPSQNVYEGHSTAPYASTYGASHAQSPAAIPQQHYSLPVDNAAAGFRASGSYGGQANYGAYDYGSGAPPTFQSSSYTQ</sequence>
<evidence type="ECO:0000256" key="5">
    <source>
        <dbReference type="RuleBase" id="RU364012"/>
    </source>
</evidence>
<dbReference type="GO" id="GO:0030154">
    <property type="term" value="P:cell differentiation"/>
    <property type="evidence" value="ECO:0007669"/>
    <property type="project" value="UniProtKB-KW"/>
</dbReference>
<dbReference type="Proteomes" id="UP000008311">
    <property type="component" value="Unassembled WGS sequence"/>
</dbReference>
<evidence type="ECO:0000256" key="6">
    <source>
        <dbReference type="SAM" id="MobiDB-lite"/>
    </source>
</evidence>
<dbReference type="PANTHER" id="PTHR31791:SF10">
    <property type="entry name" value="FRIGIDA-LIKE PROTEIN"/>
    <property type="match status" value="1"/>
</dbReference>
<dbReference type="OrthoDB" id="1917867at2759"/>
<keyword evidence="8" id="KW-1185">Reference proteome</keyword>
<keyword evidence="2 5" id="KW-0217">Developmental protein</keyword>
<gene>
    <name evidence="7" type="ORF">RCOM_1053290</name>
</gene>